<keyword evidence="6" id="KW-1185">Reference proteome</keyword>
<keyword evidence="2" id="KW-0238">DNA-binding</keyword>
<protein>
    <submittedName>
        <fullName evidence="5">Regulatory protein, luxR family</fullName>
    </submittedName>
</protein>
<dbReference type="OrthoDB" id="192836at2"/>
<dbReference type="Gene3D" id="1.10.10.10">
    <property type="entry name" value="Winged helix-like DNA-binding domain superfamily/Winged helix DNA-binding domain"/>
    <property type="match status" value="1"/>
</dbReference>
<feature type="domain" description="HTH luxR-type" evidence="4">
    <location>
        <begin position="197"/>
        <end position="262"/>
    </location>
</feature>
<dbReference type="InParanoid" id="A0A1M6CXJ3"/>
<organism evidence="5 6">
    <name type="scientific">Rubritalea squalenifaciens DSM 18772</name>
    <dbReference type="NCBI Taxonomy" id="1123071"/>
    <lineage>
        <taxon>Bacteria</taxon>
        <taxon>Pseudomonadati</taxon>
        <taxon>Verrucomicrobiota</taxon>
        <taxon>Verrucomicrobiia</taxon>
        <taxon>Verrucomicrobiales</taxon>
        <taxon>Rubritaleaceae</taxon>
        <taxon>Rubritalea</taxon>
    </lineage>
</organism>
<dbReference type="GO" id="GO:0006355">
    <property type="term" value="P:regulation of DNA-templated transcription"/>
    <property type="evidence" value="ECO:0007669"/>
    <property type="project" value="InterPro"/>
</dbReference>
<dbReference type="PANTHER" id="PTHR44688:SF16">
    <property type="entry name" value="DNA-BINDING TRANSCRIPTIONAL ACTIVATOR DEVR_DOSR"/>
    <property type="match status" value="1"/>
</dbReference>
<dbReference type="PROSITE" id="PS50043">
    <property type="entry name" value="HTH_LUXR_2"/>
    <property type="match status" value="1"/>
</dbReference>
<dbReference type="CDD" id="cd06170">
    <property type="entry name" value="LuxR_C_like"/>
    <property type="match status" value="1"/>
</dbReference>
<evidence type="ECO:0000259" key="4">
    <source>
        <dbReference type="PROSITE" id="PS50043"/>
    </source>
</evidence>
<dbReference type="STRING" id="1123071.SAMN02745181_0593"/>
<keyword evidence="1" id="KW-0805">Transcription regulation</keyword>
<dbReference type="InterPro" id="IPR036388">
    <property type="entry name" value="WH-like_DNA-bd_sf"/>
</dbReference>
<gene>
    <name evidence="5" type="ORF">SAMN02745181_0593</name>
</gene>
<evidence type="ECO:0000256" key="2">
    <source>
        <dbReference type="ARBA" id="ARBA00023125"/>
    </source>
</evidence>
<evidence type="ECO:0000256" key="1">
    <source>
        <dbReference type="ARBA" id="ARBA00023015"/>
    </source>
</evidence>
<accession>A0A1M6CXJ3</accession>
<dbReference type="GO" id="GO:0003677">
    <property type="term" value="F:DNA binding"/>
    <property type="evidence" value="ECO:0007669"/>
    <property type="project" value="UniProtKB-KW"/>
</dbReference>
<dbReference type="SUPFAM" id="SSF46894">
    <property type="entry name" value="C-terminal effector domain of the bipartite response regulators"/>
    <property type="match status" value="1"/>
</dbReference>
<evidence type="ECO:0000256" key="3">
    <source>
        <dbReference type="ARBA" id="ARBA00023163"/>
    </source>
</evidence>
<dbReference type="InterPro" id="IPR016032">
    <property type="entry name" value="Sig_transdc_resp-reg_C-effctor"/>
</dbReference>
<dbReference type="SMART" id="SM00421">
    <property type="entry name" value="HTH_LUXR"/>
    <property type="match status" value="1"/>
</dbReference>
<dbReference type="PANTHER" id="PTHR44688">
    <property type="entry name" value="DNA-BINDING TRANSCRIPTIONAL ACTIVATOR DEVR_DOSR"/>
    <property type="match status" value="1"/>
</dbReference>
<name>A0A1M6CXJ3_9BACT</name>
<reference evidence="5 6" key="1">
    <citation type="submission" date="2016-11" db="EMBL/GenBank/DDBJ databases">
        <authorList>
            <person name="Jaros S."/>
            <person name="Januszkiewicz K."/>
            <person name="Wedrychowicz H."/>
        </authorList>
    </citation>
    <scope>NUCLEOTIDE SEQUENCE [LARGE SCALE GENOMIC DNA]</scope>
    <source>
        <strain evidence="5 6">DSM 18772</strain>
    </source>
</reference>
<dbReference type="RefSeq" id="WP_159434762.1">
    <property type="nucleotide sequence ID" value="NZ_FQYR01000002.1"/>
</dbReference>
<dbReference type="AlphaFoldDB" id="A0A1M6CXJ3"/>
<keyword evidence="3" id="KW-0804">Transcription</keyword>
<dbReference type="PRINTS" id="PR00038">
    <property type="entry name" value="HTHLUXR"/>
</dbReference>
<evidence type="ECO:0000313" key="6">
    <source>
        <dbReference type="Proteomes" id="UP000184510"/>
    </source>
</evidence>
<dbReference type="Pfam" id="PF00196">
    <property type="entry name" value="GerE"/>
    <property type="match status" value="1"/>
</dbReference>
<dbReference type="Proteomes" id="UP000184510">
    <property type="component" value="Unassembled WGS sequence"/>
</dbReference>
<proteinExistence type="predicted"/>
<dbReference type="EMBL" id="FQYR01000002">
    <property type="protein sequence ID" value="SHI65670.1"/>
    <property type="molecule type" value="Genomic_DNA"/>
</dbReference>
<evidence type="ECO:0000313" key="5">
    <source>
        <dbReference type="EMBL" id="SHI65670.1"/>
    </source>
</evidence>
<dbReference type="InterPro" id="IPR000792">
    <property type="entry name" value="Tscrpt_reg_LuxR_C"/>
</dbReference>
<sequence>MSDIRKYLQGPDKVRLSHEQWASLNEVILDISASTSADDLMKIAAEVLPGVLKADWAAWNEHDQDIQLQKVYLSPGYQESVGGFQDLINHHMETHPVVQGMGLIGKEGIFRHVWNLTDFTPEADLHKVAIWAEAYRHMGAQHQLSAQFCTDGQNGVILTVNSAKAFSEEQRMMVRVLREHFELACRKLGIMQPMRAVDGSLPSLTMREREVLLYVLDGKTNPEISIIMGISSRTVEKHVARLLGEFQVENRLALMAMLLRNGR</sequence>